<dbReference type="PATRIC" id="fig|113653.22.peg.1723"/>
<proteinExistence type="inferred from homology"/>
<feature type="binding site" evidence="4">
    <location>
        <begin position="26"/>
        <end position="28"/>
    </location>
    <ligand>
        <name>3-dehydroquinate</name>
        <dbReference type="ChEBI" id="CHEBI:32364"/>
    </ligand>
</feature>
<dbReference type="CDD" id="cd00502">
    <property type="entry name" value="DHQase_I"/>
    <property type="match status" value="1"/>
</dbReference>
<evidence type="ECO:0000256" key="3">
    <source>
        <dbReference type="ARBA" id="ARBA00023270"/>
    </source>
</evidence>
<dbReference type="Proteomes" id="UP000034723">
    <property type="component" value="Chromosome"/>
</dbReference>
<dbReference type="InterPro" id="IPR013785">
    <property type="entry name" value="Aldolase_TIM"/>
</dbReference>
<dbReference type="InterPro" id="IPR050146">
    <property type="entry name" value="Type-I_3-dehydroquinase"/>
</dbReference>
<dbReference type="RefSeq" id="WP_084632366.1">
    <property type="nucleotide sequence ID" value="NZ_CP011267.1"/>
</dbReference>
<dbReference type="STRING" id="113653.GAH_01753"/>
<feature type="active site" description="Proton donor/acceptor" evidence="4">
    <location>
        <position position="105"/>
    </location>
</feature>
<reference evidence="5 6" key="1">
    <citation type="submission" date="2015-04" db="EMBL/GenBank/DDBJ databases">
        <title>The complete genome sequence of the hyperthermophilic, obligate iron-reducing archaeon Geoglobus ahangari strain 234T.</title>
        <authorList>
            <person name="Manzella M.P."/>
            <person name="Holmes D.E."/>
            <person name="Rocheleau J.M."/>
            <person name="Chung A."/>
            <person name="Reguera G."/>
            <person name="Kashefi K."/>
        </authorList>
    </citation>
    <scope>NUCLEOTIDE SEQUENCE [LARGE SCALE GENOMIC DNA]</scope>
    <source>
        <strain evidence="5 6">234</strain>
    </source>
</reference>
<dbReference type="GeneID" id="24804322"/>
<dbReference type="GO" id="GO:0009423">
    <property type="term" value="P:chorismate biosynthetic process"/>
    <property type="evidence" value="ECO:0007669"/>
    <property type="project" value="UniProtKB-UniRule"/>
</dbReference>
<keyword evidence="4" id="KW-0028">Amino-acid biosynthesis</keyword>
<comment type="similarity">
    <text evidence="4">Belongs to the type-I 3-dehydroquinase family.</text>
</comment>
<dbReference type="OrthoDB" id="34329at2157"/>
<dbReference type="EC" id="4.2.1.10" evidence="4"/>
<keyword evidence="4" id="KW-0057">Aromatic amino acid biosynthesis</keyword>
<comment type="pathway">
    <text evidence="4">Metabolic intermediate biosynthesis; chorismate biosynthesis; chorismate from D-erythrose 4-phosphate and phosphoenolpyruvate: step 3/7.</text>
</comment>
<comment type="subunit">
    <text evidence="4">Homodimer.</text>
</comment>
<dbReference type="HOGENOM" id="CLU_064444_2_0_2"/>
<protein>
    <recommendedName>
        <fullName evidence="4">3-dehydroquinate dehydratase</fullName>
        <shortName evidence="4">3-dehydroquinase</shortName>
        <ecNumber evidence="4">4.2.1.10</ecNumber>
    </recommendedName>
    <alternativeName>
        <fullName evidence="4">Type I DHQase</fullName>
    </alternativeName>
    <alternativeName>
        <fullName evidence="4">Type I dehydroquinase</fullName>
        <shortName evidence="4">DHQ1</shortName>
    </alternativeName>
</protein>
<evidence type="ECO:0000313" key="6">
    <source>
        <dbReference type="Proteomes" id="UP000034723"/>
    </source>
</evidence>
<feature type="binding site" evidence="4">
    <location>
        <position position="52"/>
    </location>
    <ligand>
        <name>3-dehydroquinate</name>
        <dbReference type="ChEBI" id="CHEBI:32364"/>
    </ligand>
</feature>
<feature type="binding site" evidence="4">
    <location>
        <position position="189"/>
    </location>
    <ligand>
        <name>3-dehydroquinate</name>
        <dbReference type="ChEBI" id="CHEBI:32364"/>
    </ligand>
</feature>
<feature type="binding site" evidence="4">
    <location>
        <position position="8"/>
    </location>
    <ligand>
        <name>3-dehydroquinate</name>
        <dbReference type="ChEBI" id="CHEBI:32364"/>
    </ligand>
</feature>
<feature type="active site" description="Schiff-base intermediate with substrate" evidence="4">
    <location>
        <position position="129"/>
    </location>
</feature>
<dbReference type="GO" id="GO:0009073">
    <property type="term" value="P:aromatic amino acid family biosynthetic process"/>
    <property type="evidence" value="ECO:0007669"/>
    <property type="project" value="UniProtKB-KW"/>
</dbReference>
<keyword evidence="2 4" id="KW-0456">Lyase</keyword>
<evidence type="ECO:0000313" key="5">
    <source>
        <dbReference type="EMBL" id="AKG90968.1"/>
    </source>
</evidence>
<gene>
    <name evidence="4" type="primary">aroD</name>
    <name evidence="5" type="ORF">GAH_01753</name>
</gene>
<dbReference type="GO" id="GO:0008652">
    <property type="term" value="P:amino acid biosynthetic process"/>
    <property type="evidence" value="ECO:0007669"/>
    <property type="project" value="UniProtKB-KW"/>
</dbReference>
<dbReference type="KEGG" id="gah:GAH_01753"/>
<dbReference type="Pfam" id="PF01487">
    <property type="entry name" value="DHquinase_I"/>
    <property type="match status" value="1"/>
</dbReference>
<evidence type="ECO:0000256" key="2">
    <source>
        <dbReference type="ARBA" id="ARBA00023239"/>
    </source>
</evidence>
<dbReference type="AlphaFoldDB" id="A0A0F7IEX6"/>
<sequence>MKGSFVVSVKSFAEASQAVRVADVIEFRLDLFPSLPEYDRIRTEKPSIVTIRLKEDGGRYEGEEEERLELLRKYSRYVDYVDLETRLDDEVFLKFEKVKIIESYHNFTETPSYEELVDIVEAKRGDVIKIATMGAGKEDVVKIVKLLTEYDDVVAFLMGRKFAYTRILSFILGSPFIYCSLSTPVAPGQYDVYTARKILKSMGVI</sequence>
<feature type="binding site" evidence="4">
    <location>
        <position position="166"/>
    </location>
    <ligand>
        <name>3-dehydroquinate</name>
        <dbReference type="ChEBI" id="CHEBI:32364"/>
    </ligand>
</feature>
<evidence type="ECO:0000256" key="4">
    <source>
        <dbReference type="HAMAP-Rule" id="MF_00214"/>
    </source>
</evidence>
<comment type="catalytic activity">
    <reaction evidence="1 4">
        <text>3-dehydroquinate = 3-dehydroshikimate + H2O</text>
        <dbReference type="Rhea" id="RHEA:21096"/>
        <dbReference type="ChEBI" id="CHEBI:15377"/>
        <dbReference type="ChEBI" id="CHEBI:16630"/>
        <dbReference type="ChEBI" id="CHEBI:32364"/>
        <dbReference type="EC" id="4.2.1.10"/>
    </reaction>
</comment>
<dbReference type="InterPro" id="IPR001381">
    <property type="entry name" value="DHquinase_I"/>
</dbReference>
<evidence type="ECO:0000256" key="1">
    <source>
        <dbReference type="ARBA" id="ARBA00001864"/>
    </source>
</evidence>
<dbReference type="PANTHER" id="PTHR43699:SF1">
    <property type="entry name" value="3-DEHYDROQUINATE DEHYDRATASE"/>
    <property type="match status" value="1"/>
</dbReference>
<dbReference type="GO" id="GO:0046279">
    <property type="term" value="P:3,4-dihydroxybenzoate biosynthetic process"/>
    <property type="evidence" value="ECO:0007669"/>
    <property type="project" value="UniProtKB-ARBA"/>
</dbReference>
<dbReference type="FunCoup" id="A0A0F7IEX6">
    <property type="interactions" value="73"/>
</dbReference>
<dbReference type="InParanoid" id="A0A0F7IEX6"/>
<name>A0A0F7IEX6_9EURY</name>
<keyword evidence="6" id="KW-1185">Reference proteome</keyword>
<dbReference type="GO" id="GO:0003855">
    <property type="term" value="F:3-dehydroquinate dehydratase activity"/>
    <property type="evidence" value="ECO:0007669"/>
    <property type="project" value="UniProtKB-UniRule"/>
</dbReference>
<organism evidence="5 6">
    <name type="scientific">Geoglobus ahangari</name>
    <dbReference type="NCBI Taxonomy" id="113653"/>
    <lineage>
        <taxon>Archaea</taxon>
        <taxon>Methanobacteriati</taxon>
        <taxon>Methanobacteriota</taxon>
        <taxon>Archaeoglobi</taxon>
        <taxon>Archaeoglobales</taxon>
        <taxon>Archaeoglobaceae</taxon>
        <taxon>Geoglobus</taxon>
    </lineage>
</organism>
<dbReference type="SUPFAM" id="SSF51569">
    <property type="entry name" value="Aldolase"/>
    <property type="match status" value="1"/>
</dbReference>
<dbReference type="PANTHER" id="PTHR43699">
    <property type="entry name" value="3-DEHYDROQUINATE DEHYDRATASE"/>
    <property type="match status" value="1"/>
</dbReference>
<accession>A0A0F7IEX6</accession>
<dbReference type="EMBL" id="CP011267">
    <property type="protein sequence ID" value="AKG90968.1"/>
    <property type="molecule type" value="Genomic_DNA"/>
</dbReference>
<comment type="function">
    <text evidence="4">Involved in the third step of the chorismate pathway, which leads to the biosynthesis of aromatic amino acids. Catalyzes the cis-dehydration of 3-dehydroquinate (DHQ) and introduces the first double bond of the aromatic ring to yield 3-dehydroshikimate.</text>
</comment>
<keyword evidence="3 4" id="KW-0704">Schiff base</keyword>
<comment type="caution">
    <text evidence="4">Lacks conserved residue(s) required for the propagation of feature annotation.</text>
</comment>
<dbReference type="HAMAP" id="MF_00214">
    <property type="entry name" value="AroD"/>
    <property type="match status" value="1"/>
</dbReference>
<dbReference type="UniPathway" id="UPA00053">
    <property type="reaction ID" value="UER00086"/>
</dbReference>
<dbReference type="Gene3D" id="3.20.20.70">
    <property type="entry name" value="Aldolase class I"/>
    <property type="match status" value="1"/>
</dbReference>
<dbReference type="NCBIfam" id="TIGR01093">
    <property type="entry name" value="aroD"/>
    <property type="match status" value="1"/>
</dbReference>